<accession>A0AA96L445</accession>
<reference evidence="4" key="1">
    <citation type="submission" date="2023-09" db="EMBL/GenBank/DDBJ databases">
        <title>Arcobacter tbilisiensis sp. nov. isolated from chicken meat in Tbilisi, Georgia.</title>
        <authorList>
            <person name="Matthias R."/>
            <person name="Zautner A.E."/>
        </authorList>
    </citation>
    <scope>NUCLEOTIDE SEQUENCE</scope>
    <source>
        <strain evidence="3">LEO 101</strain>
        <strain evidence="1">LEO 49</strain>
        <strain evidence="4">LEO 50</strain>
        <strain evidence="2">LEO 53</strain>
    </source>
</reference>
<dbReference type="EMBL" id="CP135131">
    <property type="protein sequence ID" value="WNP39392.1"/>
    <property type="molecule type" value="Genomic_DNA"/>
</dbReference>
<dbReference type="EMBL" id="CP134855">
    <property type="protein sequence ID" value="WNL31150.1"/>
    <property type="molecule type" value="Genomic_DNA"/>
</dbReference>
<evidence type="ECO:0008006" key="5">
    <source>
        <dbReference type="Google" id="ProtNLM"/>
    </source>
</evidence>
<gene>
    <name evidence="3" type="ORF">RJG58_06575</name>
    <name evidence="4" type="ORF">RMP69_06575</name>
    <name evidence="1" type="ORF">RMQ65_01520</name>
    <name evidence="2" type="ORF">RMQ67_06575</name>
</gene>
<evidence type="ECO:0000313" key="4">
    <source>
        <dbReference type="EMBL" id="WNP39392.1"/>
    </source>
</evidence>
<dbReference type="AlphaFoldDB" id="A0AA96L445"/>
<dbReference type="EMBL" id="CP135130">
    <property type="protein sequence ID" value="WNP37300.1"/>
    <property type="molecule type" value="Genomic_DNA"/>
</dbReference>
<protein>
    <recommendedName>
        <fullName evidence="5">Lipoprotein</fullName>
    </recommendedName>
</protein>
<sequence length="368" mass="41636">MKKSFISIALAGILIISFSGCVGSSTPINIYQPQKENITLSGTKEGVIINGAIQLKDGSKIFDSEGDILVSFIINDELFYLIKTYIKDIPSYKIKNGSKVVIKEFRANAVKWFVDDNKFAIAEKLEKNETITVYDNIYEFNGKEFKQVNKNINLGPDVYVTNGYVFDIDKYSSGMYSIESYFSRIPGPITNRPMMYKQTIKNIITGKEIDMSSIRTNYEKGGNSKVITLGIKNDIVYYIYESSGIIFTEDYIIEALDLKNNKTYTLYSSKIAGGETKQFQLLKANNQVVLKIFDNPKLKHELWKTVNSITQYSNEPAKIISLNTLSVVDNLSNEFSTILIDPNGQYTYITCDAINVYQSLHRTGKPLF</sequence>
<evidence type="ECO:0000313" key="1">
    <source>
        <dbReference type="EMBL" id="WNL28055.1"/>
    </source>
</evidence>
<organism evidence="4">
    <name type="scientific">Arcobacter sp. AZ-2023</name>
    <dbReference type="NCBI Taxonomy" id="3074453"/>
    <lineage>
        <taxon>Bacteria</taxon>
        <taxon>Pseudomonadati</taxon>
        <taxon>Campylobacterota</taxon>
        <taxon>Epsilonproteobacteria</taxon>
        <taxon>Campylobacterales</taxon>
        <taxon>Arcobacteraceae</taxon>
        <taxon>Arcobacter</taxon>
    </lineage>
</organism>
<dbReference type="EMBL" id="CP134853">
    <property type="protein sequence ID" value="WNL28055.1"/>
    <property type="molecule type" value="Genomic_DNA"/>
</dbReference>
<name>A0AA96L445_9BACT</name>
<evidence type="ECO:0000313" key="3">
    <source>
        <dbReference type="EMBL" id="WNP37300.1"/>
    </source>
</evidence>
<proteinExistence type="predicted"/>
<dbReference type="PROSITE" id="PS51257">
    <property type="entry name" value="PROKAR_LIPOPROTEIN"/>
    <property type="match status" value="1"/>
</dbReference>
<evidence type="ECO:0000313" key="2">
    <source>
        <dbReference type="EMBL" id="WNL31150.1"/>
    </source>
</evidence>